<evidence type="ECO:0000256" key="1">
    <source>
        <dbReference type="ARBA" id="ARBA00004651"/>
    </source>
</evidence>
<dbReference type="PANTHER" id="PTHR24248:SF196">
    <property type="entry name" value="5-HYDROXYTRYPTAMINE RECEPTOR 1D"/>
    <property type="match status" value="1"/>
</dbReference>
<name>A0AAD8ZYE9_9TELE</name>
<comment type="subcellular location">
    <subcellularLocation>
        <location evidence="1">Cell membrane</location>
        <topology evidence="1">Multi-pass membrane protein</topology>
    </subcellularLocation>
</comment>
<evidence type="ECO:0000259" key="11">
    <source>
        <dbReference type="PROSITE" id="PS50262"/>
    </source>
</evidence>
<feature type="domain" description="G-protein coupled receptors family 1 profile" evidence="11">
    <location>
        <begin position="224"/>
        <end position="528"/>
    </location>
</feature>
<reference evidence="12" key="1">
    <citation type="submission" date="2023-03" db="EMBL/GenBank/DDBJ databases">
        <title>Electrophorus voltai genome.</title>
        <authorList>
            <person name="Bian C."/>
        </authorList>
    </citation>
    <scope>NUCLEOTIDE SEQUENCE</scope>
    <source>
        <strain evidence="12">CB-2022</strain>
        <tissue evidence="12">Muscle</tissue>
    </source>
</reference>
<evidence type="ECO:0000256" key="10">
    <source>
        <dbReference type="SAM" id="Phobius"/>
    </source>
</evidence>
<dbReference type="GO" id="GO:0071881">
    <property type="term" value="P:adenylate cyclase-inhibiting adrenergic receptor signaling pathway"/>
    <property type="evidence" value="ECO:0007669"/>
    <property type="project" value="UniProtKB-ARBA"/>
</dbReference>
<feature type="transmembrane region" description="Helical" evidence="10">
    <location>
        <begin position="244"/>
        <end position="270"/>
    </location>
</feature>
<accession>A0AAD8ZYE9</accession>
<keyword evidence="5 9" id="KW-0297">G-protein coupled receptor</keyword>
<feature type="transmembrane region" description="Helical" evidence="10">
    <location>
        <begin position="282"/>
        <end position="303"/>
    </location>
</feature>
<dbReference type="SUPFAM" id="SSF81321">
    <property type="entry name" value="Family A G protein-coupled receptor-like"/>
    <property type="match status" value="1"/>
</dbReference>
<gene>
    <name evidence="12" type="ORF">P4O66_019861</name>
</gene>
<feature type="transmembrane region" description="Helical" evidence="10">
    <location>
        <begin position="476"/>
        <end position="493"/>
    </location>
</feature>
<keyword evidence="6 10" id="KW-0472">Membrane</keyword>
<dbReference type="PANTHER" id="PTHR24248">
    <property type="entry name" value="ADRENERGIC RECEPTOR-RELATED G-PROTEIN COUPLED RECEPTOR"/>
    <property type="match status" value="1"/>
</dbReference>
<dbReference type="Pfam" id="PF00001">
    <property type="entry name" value="7tm_1"/>
    <property type="match status" value="1"/>
</dbReference>
<keyword evidence="4 10" id="KW-1133">Transmembrane helix</keyword>
<feature type="transmembrane region" description="Helical" evidence="10">
    <location>
        <begin position="208"/>
        <end position="232"/>
    </location>
</feature>
<dbReference type="Gene3D" id="1.20.1070.10">
    <property type="entry name" value="Rhodopsin 7-helix transmembrane proteins"/>
    <property type="match status" value="1"/>
</dbReference>
<keyword evidence="13" id="KW-1185">Reference proteome</keyword>
<dbReference type="EMBL" id="JAROKS010000003">
    <property type="protein sequence ID" value="KAK1805580.1"/>
    <property type="molecule type" value="Genomic_DNA"/>
</dbReference>
<organism evidence="12 13">
    <name type="scientific">Electrophorus voltai</name>
    <dbReference type="NCBI Taxonomy" id="2609070"/>
    <lineage>
        <taxon>Eukaryota</taxon>
        <taxon>Metazoa</taxon>
        <taxon>Chordata</taxon>
        <taxon>Craniata</taxon>
        <taxon>Vertebrata</taxon>
        <taxon>Euteleostomi</taxon>
        <taxon>Actinopterygii</taxon>
        <taxon>Neopterygii</taxon>
        <taxon>Teleostei</taxon>
        <taxon>Ostariophysi</taxon>
        <taxon>Gymnotiformes</taxon>
        <taxon>Gymnotoidei</taxon>
        <taxon>Gymnotidae</taxon>
        <taxon>Electrophorus</taxon>
    </lineage>
</organism>
<proteinExistence type="inferred from homology"/>
<dbReference type="InterPro" id="IPR000276">
    <property type="entry name" value="GPCR_Rhodpsn"/>
</dbReference>
<evidence type="ECO:0000256" key="3">
    <source>
        <dbReference type="ARBA" id="ARBA00022692"/>
    </source>
</evidence>
<dbReference type="AlphaFoldDB" id="A0AAD8ZYE9"/>
<dbReference type="PROSITE" id="PS50262">
    <property type="entry name" value="G_PROTEIN_RECEP_F1_2"/>
    <property type="match status" value="1"/>
</dbReference>
<evidence type="ECO:0000256" key="7">
    <source>
        <dbReference type="ARBA" id="ARBA00023170"/>
    </source>
</evidence>
<feature type="transmembrane region" description="Helical" evidence="10">
    <location>
        <begin position="324"/>
        <end position="344"/>
    </location>
</feature>
<evidence type="ECO:0000256" key="2">
    <source>
        <dbReference type="ARBA" id="ARBA00022475"/>
    </source>
</evidence>
<dbReference type="GO" id="GO:0005886">
    <property type="term" value="C:plasma membrane"/>
    <property type="evidence" value="ECO:0007669"/>
    <property type="project" value="UniProtKB-SubCell"/>
</dbReference>
<dbReference type="InterPro" id="IPR017452">
    <property type="entry name" value="GPCR_Rhodpsn_7TM"/>
</dbReference>
<feature type="non-terminal residue" evidence="12">
    <location>
        <position position="568"/>
    </location>
</feature>
<keyword evidence="3 9" id="KW-0812">Transmembrane</keyword>
<sequence>MLYWSFGATVKDKLVGSSGVSHLHLHHLHALTNSITFITSTSITFTSITYHTSTSVITYMTSTSITYITSTSITHNTSASITTSITYSSNTSSTITTSITMTFITTYSTSITSNTITYITYNTSPTYNTSITSTSIHSPLHPSLRLPRGLLDHPGRLDPSCPPRVIQLGAEMERYLSESSGAPPLPNSTNTTSAPGAAVPVTMVTERLAVVTVLVLLTLLTAIVNAAVITAICTTKKLHLPANYLICSLAVTDFLVAILVMPLSILYIAMETWCLGRVVCEVWLSVDMTCCTCSILHLCVIALDRYWAITKAIEYARKRTARRAAAMVTSVWLISIFISMPPLFWRHRGDRGRASVCIIEHDQVGYSIYSTFGAFYIPMTLILVLYSRIYSAAKTLYQKRGSSRHLSRSTDSQNSINHCRVTHAFCLSDLSTSDPTMELDHLNAAAHVVSPEKDGDAGADERDQICSSRERKAARILGLILGAFIACWLPFFIKELLTGLKLLQPSPRVSDLLTWLGYVNSLINPLLYTSFNEDFKQAFRRLLKRKEHTIICGQSFSKGSWVSFGGPK</sequence>
<evidence type="ECO:0000313" key="13">
    <source>
        <dbReference type="Proteomes" id="UP001239994"/>
    </source>
</evidence>
<evidence type="ECO:0000256" key="6">
    <source>
        <dbReference type="ARBA" id="ARBA00023136"/>
    </source>
</evidence>
<keyword evidence="7 9" id="KW-0675">Receptor</keyword>
<feature type="transmembrane region" description="Helical" evidence="10">
    <location>
        <begin position="513"/>
        <end position="531"/>
    </location>
</feature>
<keyword evidence="8 9" id="KW-0807">Transducer</keyword>
<evidence type="ECO:0000256" key="4">
    <source>
        <dbReference type="ARBA" id="ARBA00022989"/>
    </source>
</evidence>
<dbReference type="PRINTS" id="PR00237">
    <property type="entry name" value="GPCRRHODOPSN"/>
</dbReference>
<evidence type="ECO:0000313" key="12">
    <source>
        <dbReference type="EMBL" id="KAK1805580.1"/>
    </source>
</evidence>
<feature type="transmembrane region" description="Helical" evidence="10">
    <location>
        <begin position="364"/>
        <end position="386"/>
    </location>
</feature>
<comment type="caution">
    <text evidence="12">The sequence shown here is derived from an EMBL/GenBank/DDBJ whole genome shotgun (WGS) entry which is preliminary data.</text>
</comment>
<keyword evidence="2" id="KW-1003">Cell membrane</keyword>
<dbReference type="GO" id="GO:0004938">
    <property type="term" value="F:alpha2-adrenergic receptor activity"/>
    <property type="evidence" value="ECO:0007669"/>
    <property type="project" value="UniProtKB-ARBA"/>
</dbReference>
<evidence type="ECO:0000256" key="8">
    <source>
        <dbReference type="ARBA" id="ARBA00023224"/>
    </source>
</evidence>
<dbReference type="GO" id="GO:0043410">
    <property type="term" value="P:positive regulation of MAPK cascade"/>
    <property type="evidence" value="ECO:0007669"/>
    <property type="project" value="TreeGrafter"/>
</dbReference>
<protein>
    <recommendedName>
        <fullName evidence="11">G-protein coupled receptors family 1 profile domain-containing protein</fullName>
    </recommendedName>
</protein>
<evidence type="ECO:0000256" key="9">
    <source>
        <dbReference type="RuleBase" id="RU000688"/>
    </source>
</evidence>
<dbReference type="SMART" id="SM01381">
    <property type="entry name" value="7TM_GPCR_Srsx"/>
    <property type="match status" value="1"/>
</dbReference>
<dbReference type="Proteomes" id="UP001239994">
    <property type="component" value="Unassembled WGS sequence"/>
</dbReference>
<dbReference type="GO" id="GO:0071880">
    <property type="term" value="P:adenylate cyclase-activating adrenergic receptor signaling pathway"/>
    <property type="evidence" value="ECO:0007669"/>
    <property type="project" value="TreeGrafter"/>
</dbReference>
<evidence type="ECO:0000256" key="5">
    <source>
        <dbReference type="ARBA" id="ARBA00023040"/>
    </source>
</evidence>
<comment type="similarity">
    <text evidence="9">Belongs to the G-protein coupled receptor 1 family.</text>
</comment>
<dbReference type="PROSITE" id="PS00237">
    <property type="entry name" value="G_PROTEIN_RECEP_F1_1"/>
    <property type="match status" value="1"/>
</dbReference>